<dbReference type="OrthoDB" id="332703at2759"/>
<feature type="compositionally biased region" description="Basic and acidic residues" evidence="1">
    <location>
        <begin position="409"/>
        <end position="420"/>
    </location>
</feature>
<feature type="compositionally biased region" description="Low complexity" evidence="1">
    <location>
        <begin position="667"/>
        <end position="687"/>
    </location>
</feature>
<feature type="region of interest" description="Disordered" evidence="1">
    <location>
        <begin position="408"/>
        <end position="463"/>
    </location>
</feature>
<protein>
    <submittedName>
        <fullName evidence="2">Uncharacterized protein</fullName>
    </submittedName>
</protein>
<comment type="caution">
    <text evidence="2">The sequence shown here is derived from an EMBL/GenBank/DDBJ whole genome shotgun (WGS) entry which is preliminary data.</text>
</comment>
<feature type="compositionally biased region" description="Basic and acidic residues" evidence="1">
    <location>
        <begin position="573"/>
        <end position="587"/>
    </location>
</feature>
<evidence type="ECO:0000313" key="3">
    <source>
        <dbReference type="Proteomes" id="UP000028840"/>
    </source>
</evidence>
<feature type="region of interest" description="Disordered" evidence="1">
    <location>
        <begin position="667"/>
        <end position="722"/>
    </location>
</feature>
<dbReference type="VEuPathDB" id="ToxoDB:TGVAND_220480"/>
<feature type="compositionally biased region" description="Basic and acidic residues" evidence="1">
    <location>
        <begin position="450"/>
        <end position="463"/>
    </location>
</feature>
<feature type="compositionally biased region" description="Basic and acidic residues" evidence="1">
    <location>
        <begin position="278"/>
        <end position="288"/>
    </location>
</feature>
<feature type="region of interest" description="Disordered" evidence="1">
    <location>
        <begin position="241"/>
        <end position="319"/>
    </location>
</feature>
<evidence type="ECO:0000256" key="1">
    <source>
        <dbReference type="SAM" id="MobiDB-lite"/>
    </source>
</evidence>
<sequence length="812" mass="88826">MYPRVSFRACRAQAGAIVTTTPHAAAEIYAAPSEEAVERIVHATASQLLLCFSSSSSSSSSSLFPSSPPLASSEPAECFRDSACRLSARAVGVAGAAGEPTERATEASERGAPLAVGGRSIFFDASAREFFSDEDQLCILLGYHHAASLRPILDSLSPFLFRLLLFSGPREPLLPAGHPSACSRSALSLSPWVVELCRQPGTLQRVLQGLSRDEHVDQARSLLEEETRLLDMLASALSTAELHQSQAPRRAPVSEAPARPRRQRQFPGDTSGGCAEAGRTRERSRASEGDIEEQATGRGPCERRTSEASGSYTRVEKGEDASLSALDQVAWRLLDHCCERFLLLERGPGGQGRSHRQSSCLPLLSTAGMRILLHLVRAAEARPLRVRVRNEEPVEDDLVDELNRVPTQRRTDSDRGHLRGDCVSVSSSPGNPVASVEGWQRSSDVRGVAKRGEEKPREQSFREAPAEMWTVASLCRLRQTASRLQRMLLRSPLSEFSHADALVALPAAAVFLDQVQDSVASLLQRAQSAEGGTRQGETASEQQVEPEAAECRRGLTQSGDSLSGAAAPSWGEGEPRSEDLGEQTKERRALGRALKARVFQEVDRREAEATLLADDVVDCLNAIVRVRSARLSTVALLLRTLCNRTDDFSPEQREDLSVGLRLLHASLQRQSPSPRARPRGSSAPSSLVRLQSREVRIREEGAQRQSGGGGEMQDRGKRAETTHKASKLVLSGQQEDSQEIVFFSCRDARNMRAQVSGAEWGNGSGIEVRAGDAATEREDDYKQVIAFLERIQEHKILERKHRSLISWSNRRW</sequence>
<organism evidence="2 3">
    <name type="scientific">Toxoplasma gondii VAND</name>
    <dbReference type="NCBI Taxonomy" id="933077"/>
    <lineage>
        <taxon>Eukaryota</taxon>
        <taxon>Sar</taxon>
        <taxon>Alveolata</taxon>
        <taxon>Apicomplexa</taxon>
        <taxon>Conoidasida</taxon>
        <taxon>Coccidia</taxon>
        <taxon>Eucoccidiorida</taxon>
        <taxon>Eimeriorina</taxon>
        <taxon>Sarcocystidae</taxon>
        <taxon>Toxoplasma</taxon>
    </lineage>
</organism>
<feature type="region of interest" description="Disordered" evidence="1">
    <location>
        <begin position="528"/>
        <end position="587"/>
    </location>
</feature>
<reference evidence="2 3" key="1">
    <citation type="submission" date="2014-08" db="EMBL/GenBank/DDBJ databases">
        <authorList>
            <person name="Sibley D."/>
            <person name="Venepally P."/>
            <person name="Karamycheva S."/>
            <person name="Hadjithomas M."/>
            <person name="Khan A."/>
            <person name="Brunk B."/>
            <person name="Roos D."/>
            <person name="Caler E."/>
            <person name="Lorenzi H."/>
        </authorList>
    </citation>
    <scope>NUCLEOTIDE SEQUENCE [LARGE SCALE GENOMIC DNA]</scope>
    <source>
        <strain evidence="2 3">VAND</strain>
    </source>
</reference>
<dbReference type="AlphaFoldDB" id="A0A086PI67"/>
<feature type="compositionally biased region" description="Basic and acidic residues" evidence="1">
    <location>
        <begin position="691"/>
        <end position="702"/>
    </location>
</feature>
<proteinExistence type="predicted"/>
<dbReference type="EMBL" id="AEYJ02001725">
    <property type="protein sequence ID" value="KFH00049.1"/>
    <property type="molecule type" value="Genomic_DNA"/>
</dbReference>
<evidence type="ECO:0000313" key="2">
    <source>
        <dbReference type="EMBL" id="KFH00049.1"/>
    </source>
</evidence>
<name>A0A086PI67_TOXGO</name>
<dbReference type="Proteomes" id="UP000028840">
    <property type="component" value="Unassembled WGS sequence"/>
</dbReference>
<feature type="compositionally biased region" description="Basic and acidic residues" evidence="1">
    <location>
        <begin position="712"/>
        <end position="722"/>
    </location>
</feature>
<gene>
    <name evidence="2" type="ORF">TGVAND_220480</name>
</gene>
<reference evidence="2 3" key="2">
    <citation type="journal article" date="2015" name="Eukaryot. Cell">
        <title>Genetic mapping reveals that sinefungin resistance in Toxoplasma gondii is controlled by a putative amino acid transporter locus that can be used as a negative selectable marker.</title>
        <authorList>
            <person name="Behnke M.S."/>
            <person name="Khan A."/>
            <person name="Sibley L.D."/>
        </authorList>
    </citation>
    <scope>NUCLEOTIDE SEQUENCE [LARGE SCALE GENOMIC DNA]</scope>
    <source>
        <strain evidence="2 3">VAND</strain>
    </source>
</reference>
<accession>A0A086PI67</accession>